<reference evidence="11 12" key="1">
    <citation type="journal article" date="2012" name="Science">
        <title>The Paleozoic origin of enzymatic lignin decomposition reconstructed from 31 fungal genomes.</title>
        <authorList>
            <person name="Floudas D."/>
            <person name="Binder M."/>
            <person name="Riley R."/>
            <person name="Barry K."/>
            <person name="Blanchette R.A."/>
            <person name="Henrissat B."/>
            <person name="Martinez A.T."/>
            <person name="Otillar R."/>
            <person name="Spatafora J.W."/>
            <person name="Yadav J.S."/>
            <person name="Aerts A."/>
            <person name="Benoit I."/>
            <person name="Boyd A."/>
            <person name="Carlson A."/>
            <person name="Copeland A."/>
            <person name="Coutinho P.M."/>
            <person name="de Vries R.P."/>
            <person name="Ferreira P."/>
            <person name="Findley K."/>
            <person name="Foster B."/>
            <person name="Gaskell J."/>
            <person name="Glotzer D."/>
            <person name="Gorecki P."/>
            <person name="Heitman J."/>
            <person name="Hesse C."/>
            <person name="Hori C."/>
            <person name="Igarashi K."/>
            <person name="Jurgens J.A."/>
            <person name="Kallen N."/>
            <person name="Kersten P."/>
            <person name="Kohler A."/>
            <person name="Kuees U."/>
            <person name="Kumar T.K.A."/>
            <person name="Kuo A."/>
            <person name="LaButti K."/>
            <person name="Larrondo L.F."/>
            <person name="Lindquist E."/>
            <person name="Ling A."/>
            <person name="Lombard V."/>
            <person name="Lucas S."/>
            <person name="Lundell T."/>
            <person name="Martin R."/>
            <person name="McLaughlin D.J."/>
            <person name="Morgenstern I."/>
            <person name="Morin E."/>
            <person name="Murat C."/>
            <person name="Nagy L.G."/>
            <person name="Nolan M."/>
            <person name="Ohm R.A."/>
            <person name="Patyshakuliyeva A."/>
            <person name="Rokas A."/>
            <person name="Ruiz-Duenas F.J."/>
            <person name="Sabat G."/>
            <person name="Salamov A."/>
            <person name="Samejima M."/>
            <person name="Schmutz J."/>
            <person name="Slot J.C."/>
            <person name="St John F."/>
            <person name="Stenlid J."/>
            <person name="Sun H."/>
            <person name="Sun S."/>
            <person name="Syed K."/>
            <person name="Tsang A."/>
            <person name="Wiebenga A."/>
            <person name="Young D."/>
            <person name="Pisabarro A."/>
            <person name="Eastwood D.C."/>
            <person name="Martin F."/>
            <person name="Cullen D."/>
            <person name="Grigoriev I.V."/>
            <person name="Hibbett D.S."/>
        </authorList>
    </citation>
    <scope>NUCLEOTIDE SEQUENCE [LARGE SCALE GENOMIC DNA]</scope>
    <source>
        <strain evidence="11 12">ATCC 11539</strain>
    </source>
</reference>
<dbReference type="HOGENOM" id="CLU_001265_30_3_1"/>
<dbReference type="PROSITE" id="PS50850">
    <property type="entry name" value="MFS"/>
    <property type="match status" value="1"/>
</dbReference>
<evidence type="ECO:0000256" key="2">
    <source>
        <dbReference type="ARBA" id="ARBA00010992"/>
    </source>
</evidence>
<evidence type="ECO:0000313" key="12">
    <source>
        <dbReference type="Proteomes" id="UP000030669"/>
    </source>
</evidence>
<dbReference type="AlphaFoldDB" id="S7RHJ8"/>
<accession>S7RHJ8</accession>
<dbReference type="Pfam" id="PF00083">
    <property type="entry name" value="Sugar_tr"/>
    <property type="match status" value="1"/>
</dbReference>
<dbReference type="InterPro" id="IPR050360">
    <property type="entry name" value="MFS_Sugar_Transporters"/>
</dbReference>
<dbReference type="PANTHER" id="PTHR48022:SF28">
    <property type="entry name" value="MAJOR FACILITATOR SUPERFAMILY (MFS) PROFILE DOMAIN-CONTAINING PROTEIN-RELATED"/>
    <property type="match status" value="1"/>
</dbReference>
<comment type="similarity">
    <text evidence="2 8">Belongs to the major facilitator superfamily. Sugar transporter (TC 2.A.1.1) family.</text>
</comment>
<dbReference type="InterPro" id="IPR005828">
    <property type="entry name" value="MFS_sugar_transport-like"/>
</dbReference>
<feature type="transmembrane region" description="Helical" evidence="9">
    <location>
        <begin position="125"/>
        <end position="145"/>
    </location>
</feature>
<keyword evidence="3 8" id="KW-0813">Transport</keyword>
<feature type="transmembrane region" description="Helical" evidence="9">
    <location>
        <begin position="411"/>
        <end position="430"/>
    </location>
</feature>
<evidence type="ECO:0000256" key="4">
    <source>
        <dbReference type="ARBA" id="ARBA00022692"/>
    </source>
</evidence>
<feature type="transmembrane region" description="Helical" evidence="9">
    <location>
        <begin position="188"/>
        <end position="210"/>
    </location>
</feature>
<dbReference type="KEGG" id="gtr:GLOTRDRAFT_45233"/>
<feature type="transmembrane region" description="Helical" evidence="9">
    <location>
        <begin position="27"/>
        <end position="49"/>
    </location>
</feature>
<dbReference type="OrthoDB" id="2544694at2759"/>
<dbReference type="Gene3D" id="1.20.1250.20">
    <property type="entry name" value="MFS general substrate transporter like domains"/>
    <property type="match status" value="1"/>
</dbReference>
<dbReference type="InterPro" id="IPR020846">
    <property type="entry name" value="MFS_dom"/>
</dbReference>
<keyword evidence="11" id="KW-0762">Sugar transport</keyword>
<dbReference type="PRINTS" id="PR00171">
    <property type="entry name" value="SUGRTRNSPORT"/>
</dbReference>
<comment type="catalytic activity">
    <reaction evidence="7">
        <text>myo-inositol(out) + H(+)(out) = myo-inositol(in) + H(+)(in)</text>
        <dbReference type="Rhea" id="RHEA:60364"/>
        <dbReference type="ChEBI" id="CHEBI:15378"/>
        <dbReference type="ChEBI" id="CHEBI:17268"/>
    </reaction>
</comment>
<protein>
    <submittedName>
        <fullName evidence="11">Sugar transporter</fullName>
    </submittedName>
</protein>
<feature type="transmembrane region" description="Helical" evidence="9">
    <location>
        <begin position="69"/>
        <end position="92"/>
    </location>
</feature>
<dbReference type="NCBIfam" id="TIGR00879">
    <property type="entry name" value="SP"/>
    <property type="match status" value="1"/>
</dbReference>
<proteinExistence type="inferred from homology"/>
<dbReference type="GO" id="GO:0005351">
    <property type="term" value="F:carbohydrate:proton symporter activity"/>
    <property type="evidence" value="ECO:0007669"/>
    <property type="project" value="TreeGrafter"/>
</dbReference>
<evidence type="ECO:0000313" key="11">
    <source>
        <dbReference type="EMBL" id="EPQ53770.1"/>
    </source>
</evidence>
<evidence type="ECO:0000256" key="3">
    <source>
        <dbReference type="ARBA" id="ARBA00022448"/>
    </source>
</evidence>
<evidence type="ECO:0000259" key="10">
    <source>
        <dbReference type="PROSITE" id="PS50850"/>
    </source>
</evidence>
<feature type="transmembrane region" description="Helical" evidence="9">
    <location>
        <begin position="344"/>
        <end position="365"/>
    </location>
</feature>
<dbReference type="InterPro" id="IPR003663">
    <property type="entry name" value="Sugar/inositol_transpt"/>
</dbReference>
<evidence type="ECO:0000256" key="8">
    <source>
        <dbReference type="RuleBase" id="RU003346"/>
    </source>
</evidence>
<gene>
    <name evidence="11" type="ORF">GLOTRDRAFT_45233</name>
</gene>
<comment type="subcellular location">
    <subcellularLocation>
        <location evidence="1">Membrane</location>
        <topology evidence="1">Multi-pass membrane protein</topology>
    </subcellularLocation>
</comment>
<evidence type="ECO:0000256" key="9">
    <source>
        <dbReference type="SAM" id="Phobius"/>
    </source>
</evidence>
<keyword evidence="4 9" id="KW-0812">Transmembrane</keyword>
<feature type="transmembrane region" description="Helical" evidence="9">
    <location>
        <begin position="99"/>
        <end position="119"/>
    </location>
</feature>
<dbReference type="GeneID" id="19306327"/>
<evidence type="ECO:0000256" key="7">
    <source>
        <dbReference type="ARBA" id="ARBA00049119"/>
    </source>
</evidence>
<dbReference type="OMA" id="GTNIAYW"/>
<evidence type="ECO:0000256" key="5">
    <source>
        <dbReference type="ARBA" id="ARBA00022989"/>
    </source>
</evidence>
<evidence type="ECO:0000256" key="1">
    <source>
        <dbReference type="ARBA" id="ARBA00004141"/>
    </source>
</evidence>
<dbReference type="FunFam" id="1.20.1250.20:FF:000090">
    <property type="entry name" value="MFS sugar transporter, putative"/>
    <property type="match status" value="1"/>
</dbReference>
<feature type="transmembrane region" description="Helical" evidence="9">
    <location>
        <begin position="442"/>
        <end position="460"/>
    </location>
</feature>
<dbReference type="InterPro" id="IPR036259">
    <property type="entry name" value="MFS_trans_sf"/>
</dbReference>
<dbReference type="Proteomes" id="UP000030669">
    <property type="component" value="Unassembled WGS sequence"/>
</dbReference>
<feature type="transmembrane region" description="Helical" evidence="9">
    <location>
        <begin position="157"/>
        <end position="176"/>
    </location>
</feature>
<feature type="transmembrane region" description="Helical" evidence="9">
    <location>
        <begin position="372"/>
        <end position="391"/>
    </location>
</feature>
<evidence type="ECO:0000256" key="6">
    <source>
        <dbReference type="ARBA" id="ARBA00023136"/>
    </source>
</evidence>
<dbReference type="RefSeq" id="XP_007867731.1">
    <property type="nucleotide sequence ID" value="XM_007869540.1"/>
</dbReference>
<sequence>MASATSTVDKRSDSPIKSYLGLRGQPLVYAITFACCLGFLLFGYDNGVFSGLTTDPVFLAQLSNPNSTLLGFIVAVYELGCLLGALICACWAEHFMRKTVISAGGAILIVGTIIQTSSYGLGQMVIGRVVTGVGMGFITSAVPIWQAETTLAHSRGRMIAAQLTFLIVGIVISYWIDYGMSLKSSSVQWRFPIAVQIIFAFGLIAMCSVLPDSPRWLAAHGRSQEALELLCSLRNAPPSSPIVSSEFQDIQAAIALERDSTGSWKDVFSGGGIMGWQRTLIACTVQACQEFTGINMIVYYGPYIIQDSIGLGRTDSLLVSGGMQLFFLAMSFFPWILLDTIGRRKLFIFGGCGMGICMLVSAILIKLGGKNNGIGAIVMLYLFQGFFTVGWMSNMWCYPSEILPVRIRQRAGALSVVFQWLSTFLVVEITPPAISNIGWKTYIIFAALNFINVSIAWYWFPETARRTLESVDYLFAGSKSVREVVLKSLDRRENWRGVASPVGEPLGNEKKDDIVEVVLAA</sequence>
<feature type="transmembrane region" description="Helical" evidence="9">
    <location>
        <begin position="317"/>
        <end position="338"/>
    </location>
</feature>
<keyword evidence="12" id="KW-1185">Reference proteome</keyword>
<keyword evidence="6 9" id="KW-0472">Membrane</keyword>
<dbReference type="EMBL" id="KB469305">
    <property type="protein sequence ID" value="EPQ53770.1"/>
    <property type="molecule type" value="Genomic_DNA"/>
</dbReference>
<dbReference type="SUPFAM" id="SSF103473">
    <property type="entry name" value="MFS general substrate transporter"/>
    <property type="match status" value="1"/>
</dbReference>
<dbReference type="PANTHER" id="PTHR48022">
    <property type="entry name" value="PLASTIDIC GLUCOSE TRANSPORTER 4"/>
    <property type="match status" value="1"/>
</dbReference>
<feature type="domain" description="Major facilitator superfamily (MFS) profile" evidence="10">
    <location>
        <begin position="31"/>
        <end position="464"/>
    </location>
</feature>
<keyword evidence="5 9" id="KW-1133">Transmembrane helix</keyword>
<dbReference type="GO" id="GO:0016020">
    <property type="term" value="C:membrane"/>
    <property type="evidence" value="ECO:0007669"/>
    <property type="project" value="UniProtKB-SubCell"/>
</dbReference>
<dbReference type="eggNOG" id="KOG0254">
    <property type="taxonomic scope" value="Eukaryota"/>
</dbReference>
<name>S7RHJ8_GLOTA</name>
<organism evidence="11 12">
    <name type="scientific">Gloeophyllum trabeum (strain ATCC 11539 / FP-39264 / Madison 617)</name>
    <name type="common">Brown rot fungus</name>
    <dbReference type="NCBI Taxonomy" id="670483"/>
    <lineage>
        <taxon>Eukaryota</taxon>
        <taxon>Fungi</taxon>
        <taxon>Dikarya</taxon>
        <taxon>Basidiomycota</taxon>
        <taxon>Agaricomycotina</taxon>
        <taxon>Agaricomycetes</taxon>
        <taxon>Gloeophyllales</taxon>
        <taxon>Gloeophyllaceae</taxon>
        <taxon>Gloeophyllum</taxon>
    </lineage>
</organism>